<dbReference type="PANTHER" id="PTHR38595">
    <property type="entry name" value="CYTOPLASMIC PROTEIN-RELATED"/>
    <property type="match status" value="1"/>
</dbReference>
<protein>
    <submittedName>
        <fullName evidence="1">Type VI secretion system baseplate subunit TssE</fullName>
    </submittedName>
</protein>
<sequence length="169" mass="18666">MAELTLQERLQPSLLDRLTDDEPGNLKEAAERRVLTLSQLKASVLRDLAWLFNTTSLFDHGPAARMPAGNSVLNYGLPALAGHTASSVDVHAIEALLTETIATFEPRIIRSSLRVRAQLLPGEMDHNALSFEIEGDLWAEPAPLRLLLTTNLDLETGHVRVAQGERRRT</sequence>
<dbReference type="EMBL" id="WOAD01000005">
    <property type="protein sequence ID" value="MUI35057.1"/>
    <property type="molecule type" value="Genomic_DNA"/>
</dbReference>
<accession>A0A0C6F0G8</accession>
<dbReference type="NCBIfam" id="TIGR03357">
    <property type="entry name" value="VI_zyme"/>
    <property type="match status" value="1"/>
</dbReference>
<gene>
    <name evidence="1" type="primary">tssE</name>
    <name evidence="1" type="ORF">GNQ48_08565</name>
</gene>
<dbReference type="RefSeq" id="WP_003111625.1">
    <property type="nucleotide sequence ID" value="NZ_AP014651.1"/>
</dbReference>
<evidence type="ECO:0000313" key="1">
    <source>
        <dbReference type="EMBL" id="MUI35057.1"/>
    </source>
</evidence>
<dbReference type="InterPro" id="IPR007048">
    <property type="entry name" value="IraD/Gp25-like"/>
</dbReference>
<dbReference type="SUPFAM" id="SSF160719">
    <property type="entry name" value="gpW/gp25-like"/>
    <property type="match status" value="1"/>
</dbReference>
<reference evidence="1 2" key="1">
    <citation type="submission" date="2019-11" db="EMBL/GenBank/DDBJ databases">
        <title>Genomes of ocular Pseudomonas aeruginosa isolates.</title>
        <authorList>
            <person name="Khan M."/>
            <person name="Rice S.A."/>
            <person name="Willcox M.D.P."/>
            <person name="Stapleton F."/>
        </authorList>
    </citation>
    <scope>NUCLEOTIDE SEQUENCE [LARGE SCALE GENOMIC DNA]</scope>
    <source>
        <strain evidence="1 2">PA221</strain>
    </source>
</reference>
<proteinExistence type="predicted"/>
<dbReference type="InterPro" id="IPR017737">
    <property type="entry name" value="TssE1-like"/>
</dbReference>
<dbReference type="Pfam" id="PF04965">
    <property type="entry name" value="GPW_gp25"/>
    <property type="match status" value="1"/>
</dbReference>
<dbReference type="Proteomes" id="UP000433532">
    <property type="component" value="Unassembled WGS sequence"/>
</dbReference>
<dbReference type="PANTHER" id="PTHR38595:SF1">
    <property type="entry name" value="TYPE VI SECRETION SYSTEM COMPONENT TSSE1"/>
    <property type="match status" value="1"/>
</dbReference>
<organism evidence="1 2">
    <name type="scientific">Pseudomonas aeruginosa</name>
    <dbReference type="NCBI Taxonomy" id="287"/>
    <lineage>
        <taxon>Bacteria</taxon>
        <taxon>Pseudomonadati</taxon>
        <taxon>Pseudomonadota</taxon>
        <taxon>Gammaproteobacteria</taxon>
        <taxon>Pseudomonadales</taxon>
        <taxon>Pseudomonadaceae</taxon>
        <taxon>Pseudomonas</taxon>
    </lineage>
</organism>
<name>A0A0C6F0G8_PSEAI</name>
<dbReference type="AlphaFoldDB" id="A0A0C6F0G8"/>
<comment type="caution">
    <text evidence="1">The sequence shown here is derived from an EMBL/GenBank/DDBJ whole genome shotgun (WGS) entry which is preliminary data.</text>
</comment>
<evidence type="ECO:0000313" key="2">
    <source>
        <dbReference type="Proteomes" id="UP000433532"/>
    </source>
</evidence>
<dbReference type="InterPro" id="IPR053176">
    <property type="entry name" value="T6SS_TssE1-like"/>
</dbReference>